<dbReference type="RefSeq" id="WP_017870040.1">
    <property type="nucleotide sequence ID" value="NZ_BMLZ01000018.1"/>
</dbReference>
<dbReference type="PROSITE" id="PS50943">
    <property type="entry name" value="HTH_CROC1"/>
    <property type="match status" value="1"/>
</dbReference>
<sequence>MTDFPDMLSAAAAGVLLRERREDLGITQEQLAEAIGTDKSYISKLEGGVYNVGRSKYFPAVARTLRLSEADIRAINPSAVFDAPARSTRPLSAAAQGYRIPKAPRPIPEALREAAEIYGDLPAFAGLRERRWQEFMTNVSRHRTPSNPDEWMQEFAALKKMGYDPQDSDE</sequence>
<protein>
    <recommendedName>
        <fullName evidence="1">HTH cro/C1-type domain-containing protein</fullName>
    </recommendedName>
</protein>
<keyword evidence="4" id="KW-1185">Reference proteome</keyword>
<dbReference type="InterPro" id="IPR001387">
    <property type="entry name" value="Cro/C1-type_HTH"/>
</dbReference>
<dbReference type="InterPro" id="IPR010982">
    <property type="entry name" value="Lambda_DNA-bd_dom_sf"/>
</dbReference>
<dbReference type="SUPFAM" id="SSF47413">
    <property type="entry name" value="lambda repressor-like DNA-binding domains"/>
    <property type="match status" value="1"/>
</dbReference>
<accession>A0AAV4K5W2</accession>
<reference evidence="3" key="1">
    <citation type="journal article" date="2014" name="Int. J. Syst. Evol. Microbiol.">
        <title>Complete genome of a new Firmicutes species belonging to the dominant human colonic microbiota ('Ruminococcus bicirculans') reveals two chromosomes and a selective capacity to utilize plant glucans.</title>
        <authorList>
            <consortium name="NISC Comparative Sequencing Program"/>
            <person name="Wegmann U."/>
            <person name="Louis P."/>
            <person name="Goesmann A."/>
            <person name="Henrissat B."/>
            <person name="Duncan S.H."/>
            <person name="Flint H.J."/>
        </authorList>
    </citation>
    <scope>NUCLEOTIDE SEQUENCE</scope>
    <source>
        <strain evidence="3">CGMCC 1.8884</strain>
    </source>
</reference>
<proteinExistence type="predicted"/>
<dbReference type="Proteomes" id="UP000652720">
    <property type="component" value="Unassembled WGS sequence"/>
</dbReference>
<evidence type="ECO:0000259" key="1">
    <source>
        <dbReference type="PROSITE" id="PS50943"/>
    </source>
</evidence>
<evidence type="ECO:0000313" key="2">
    <source>
        <dbReference type="EMBL" id="GGI86833.1"/>
    </source>
</evidence>
<gene>
    <name evidence="3" type="ORF">GCM10008021_15870</name>
    <name evidence="2" type="ORF">GCM10010914_21630</name>
</gene>
<reference evidence="2" key="2">
    <citation type="journal article" date="2014" name="Int. J. Syst. Evol. Microbiol.">
        <title>Complete genome sequence of Corynebacterium casei LMG S-19264T (=DSM 44701T), isolated from a smear-ripened cheese.</title>
        <authorList>
            <consortium name="US DOE Joint Genome Institute (JGI-PGF)"/>
            <person name="Walter F."/>
            <person name="Albersmeier A."/>
            <person name="Kalinowski J."/>
            <person name="Ruckert C."/>
        </authorList>
    </citation>
    <scope>NUCLEOTIDE SEQUENCE</scope>
    <source>
        <strain evidence="2">CGMCC 1.8885</strain>
    </source>
</reference>
<organism evidence="2 5">
    <name type="scientific">Deinococcus wulumuqiensis</name>
    <dbReference type="NCBI Taxonomy" id="980427"/>
    <lineage>
        <taxon>Bacteria</taxon>
        <taxon>Thermotogati</taxon>
        <taxon>Deinococcota</taxon>
        <taxon>Deinococci</taxon>
        <taxon>Deinococcales</taxon>
        <taxon>Deinococcaceae</taxon>
        <taxon>Deinococcus</taxon>
    </lineage>
</organism>
<dbReference type="EMBL" id="BMMA01000022">
    <property type="protein sequence ID" value="GGI86833.1"/>
    <property type="molecule type" value="Genomic_DNA"/>
</dbReference>
<dbReference type="Proteomes" id="UP000630135">
    <property type="component" value="Unassembled WGS sequence"/>
</dbReference>
<feature type="domain" description="HTH cro/C1-type" evidence="1">
    <location>
        <begin position="17"/>
        <end position="72"/>
    </location>
</feature>
<dbReference type="EMBL" id="BMLZ01000018">
    <property type="protein sequence ID" value="GGP29936.1"/>
    <property type="molecule type" value="Genomic_DNA"/>
</dbReference>
<dbReference type="CDD" id="cd00093">
    <property type="entry name" value="HTH_XRE"/>
    <property type="match status" value="1"/>
</dbReference>
<evidence type="ECO:0000313" key="3">
    <source>
        <dbReference type="EMBL" id="GGP29936.1"/>
    </source>
</evidence>
<dbReference type="AlphaFoldDB" id="A0AAV4K5W2"/>
<comment type="caution">
    <text evidence="2">The sequence shown here is derived from an EMBL/GenBank/DDBJ whole genome shotgun (WGS) entry which is preliminary data.</text>
</comment>
<dbReference type="GO" id="GO:0003677">
    <property type="term" value="F:DNA binding"/>
    <property type="evidence" value="ECO:0007669"/>
    <property type="project" value="InterPro"/>
</dbReference>
<name>A0AAV4K5W2_9DEIO</name>
<dbReference type="SMART" id="SM00530">
    <property type="entry name" value="HTH_XRE"/>
    <property type="match status" value="1"/>
</dbReference>
<evidence type="ECO:0000313" key="5">
    <source>
        <dbReference type="Proteomes" id="UP000652720"/>
    </source>
</evidence>
<reference evidence="2" key="4">
    <citation type="submission" date="2023-08" db="EMBL/GenBank/DDBJ databases">
        <authorList>
            <person name="Sun Q."/>
            <person name="Zhou Y."/>
        </authorList>
    </citation>
    <scope>NUCLEOTIDE SEQUENCE</scope>
    <source>
        <strain evidence="3">CGMCC 1.8884</strain>
        <strain evidence="2">CGMCC 1.8885</strain>
    </source>
</reference>
<dbReference type="Pfam" id="PF13560">
    <property type="entry name" value="HTH_31"/>
    <property type="match status" value="1"/>
</dbReference>
<dbReference type="GeneID" id="59164363"/>
<reference evidence="4" key="3">
    <citation type="journal article" date="2019" name="Int. J. Syst. Evol. Microbiol.">
        <title>The Global Catalogue of Microorganisms (GCM) 10K type strain sequencing project: providing services to taxonomists for standard genome sequencing and annotation.</title>
        <authorList>
            <consortium name="The Broad Institute Genomics Platform"/>
            <consortium name="The Broad Institute Genome Sequencing Center for Infectious Disease"/>
            <person name="Wu L."/>
            <person name="Ma J."/>
        </authorList>
    </citation>
    <scope>NUCLEOTIDE SEQUENCE [LARGE SCALE GENOMIC DNA]</scope>
    <source>
        <strain evidence="4">CGMCC 1.8884</strain>
    </source>
</reference>
<evidence type="ECO:0000313" key="4">
    <source>
        <dbReference type="Proteomes" id="UP000630135"/>
    </source>
</evidence>
<dbReference type="Gene3D" id="1.10.260.40">
    <property type="entry name" value="lambda repressor-like DNA-binding domains"/>
    <property type="match status" value="1"/>
</dbReference>